<feature type="compositionally biased region" description="Low complexity" evidence="1">
    <location>
        <begin position="103"/>
        <end position="118"/>
    </location>
</feature>
<protein>
    <submittedName>
        <fullName evidence="2">Uncharacterized protein</fullName>
    </submittedName>
</protein>
<feature type="compositionally biased region" description="Polar residues" evidence="1">
    <location>
        <begin position="61"/>
        <end position="70"/>
    </location>
</feature>
<name>A0A8H5BR99_9AGAR</name>
<organism evidence="2 3">
    <name type="scientific">Psilocybe cf. subviscida</name>
    <dbReference type="NCBI Taxonomy" id="2480587"/>
    <lineage>
        <taxon>Eukaryota</taxon>
        <taxon>Fungi</taxon>
        <taxon>Dikarya</taxon>
        <taxon>Basidiomycota</taxon>
        <taxon>Agaricomycotina</taxon>
        <taxon>Agaricomycetes</taxon>
        <taxon>Agaricomycetidae</taxon>
        <taxon>Agaricales</taxon>
        <taxon>Agaricineae</taxon>
        <taxon>Strophariaceae</taxon>
        <taxon>Psilocybe</taxon>
    </lineage>
</organism>
<evidence type="ECO:0000313" key="3">
    <source>
        <dbReference type="Proteomes" id="UP000567179"/>
    </source>
</evidence>
<proteinExistence type="predicted"/>
<dbReference type="AlphaFoldDB" id="A0A8H5BR99"/>
<feature type="region of interest" description="Disordered" evidence="1">
    <location>
        <begin position="23"/>
        <end position="90"/>
    </location>
</feature>
<reference evidence="2 3" key="1">
    <citation type="journal article" date="2020" name="ISME J.">
        <title>Uncovering the hidden diversity of litter-decomposition mechanisms in mushroom-forming fungi.</title>
        <authorList>
            <person name="Floudas D."/>
            <person name="Bentzer J."/>
            <person name="Ahren D."/>
            <person name="Johansson T."/>
            <person name="Persson P."/>
            <person name="Tunlid A."/>
        </authorList>
    </citation>
    <scope>NUCLEOTIDE SEQUENCE [LARGE SCALE GENOMIC DNA]</scope>
    <source>
        <strain evidence="2 3">CBS 101986</strain>
    </source>
</reference>
<feature type="compositionally biased region" description="Polar residues" evidence="1">
    <location>
        <begin position="189"/>
        <end position="203"/>
    </location>
</feature>
<evidence type="ECO:0000256" key="1">
    <source>
        <dbReference type="SAM" id="MobiDB-lite"/>
    </source>
</evidence>
<dbReference type="Proteomes" id="UP000567179">
    <property type="component" value="Unassembled WGS sequence"/>
</dbReference>
<dbReference type="EMBL" id="JAACJJ010000014">
    <property type="protein sequence ID" value="KAF5327616.1"/>
    <property type="molecule type" value="Genomic_DNA"/>
</dbReference>
<comment type="caution">
    <text evidence="2">The sequence shown here is derived from an EMBL/GenBank/DDBJ whole genome shotgun (WGS) entry which is preliminary data.</text>
</comment>
<keyword evidence="3" id="KW-1185">Reference proteome</keyword>
<evidence type="ECO:0000313" key="2">
    <source>
        <dbReference type="EMBL" id="KAF5327616.1"/>
    </source>
</evidence>
<feature type="compositionally biased region" description="Low complexity" evidence="1">
    <location>
        <begin position="173"/>
        <end position="183"/>
    </location>
</feature>
<sequence length="288" mass="31525">MQGTNSVRGYSDFFASGFGAVTSRVSTSSRKARQNERTRPASSSSTSKGIFSEFASRRSRPTSVLVQPTASKPIEAPVTREKPSGGGRRTSFISFSSWRLFDRSSPSSSEQASFVSSKSSKRSSRISVGSGRDVWVSTGGPFTPSVPNGSSMPMPIDPFTSSPDARSMFIELSSDSSGSPTGTPKREQSFLSLTGSSKSNRSSFIFARRERPTSIHTMPLPARSRPSSFQYRPPAVTEKSDFFLIEEEEPATILASAILERTEEWDAPSKIDWRQFHIDILSDEDTTQ</sequence>
<accession>A0A8H5BR99</accession>
<feature type="region of interest" description="Disordered" evidence="1">
    <location>
        <begin position="102"/>
        <end position="210"/>
    </location>
</feature>
<gene>
    <name evidence="2" type="ORF">D9619_005030</name>
</gene>
<feature type="compositionally biased region" description="Polar residues" evidence="1">
    <location>
        <begin position="40"/>
        <end position="49"/>
    </location>
</feature>
<dbReference type="OrthoDB" id="2635882at2759"/>